<evidence type="ECO:0000313" key="12">
    <source>
        <dbReference type="EMBL" id="KAG8565403.1"/>
    </source>
</evidence>
<evidence type="ECO:0000313" key="13">
    <source>
        <dbReference type="Proteomes" id="UP000824782"/>
    </source>
</evidence>
<dbReference type="InterPro" id="IPR033648">
    <property type="entry name" value="AAR2_C"/>
</dbReference>
<dbReference type="InterPro" id="IPR033647">
    <property type="entry name" value="Aar2_N"/>
</dbReference>
<evidence type="ECO:0000259" key="10">
    <source>
        <dbReference type="Pfam" id="PF05282"/>
    </source>
</evidence>
<proteinExistence type="inferred from homology"/>
<dbReference type="AlphaFoldDB" id="A0AAV7B2C7"/>
<comment type="subunit">
    <text evidence="8">Interacts with PRPF8 (via RNase H homology domain). Component of a U5 snRNP complex that contains PRPF8.</text>
</comment>
<gene>
    <name evidence="12" type="ORF">GDO81_012832</name>
</gene>
<reference evidence="12" key="1">
    <citation type="thesis" date="2020" institute="ProQuest LLC" country="789 East Eisenhower Parkway, Ann Arbor, MI, USA">
        <title>Comparative Genomics and Chromosome Evolution.</title>
        <authorList>
            <person name="Mudd A.B."/>
        </authorList>
    </citation>
    <scope>NUCLEOTIDE SEQUENCE</scope>
    <source>
        <strain evidence="12">237g6f4</strain>
        <tissue evidence="12">Blood</tissue>
    </source>
</reference>
<dbReference type="InterPro" id="IPR038516">
    <property type="entry name" value="AAR2_N_sf"/>
</dbReference>
<dbReference type="InterPro" id="IPR038514">
    <property type="entry name" value="AAR2_C_sf"/>
</dbReference>
<dbReference type="Gene3D" id="2.60.34.20">
    <property type="match status" value="1"/>
</dbReference>
<evidence type="ECO:0000259" key="11">
    <source>
        <dbReference type="Pfam" id="PF20981"/>
    </source>
</evidence>
<dbReference type="CDD" id="cd13777">
    <property type="entry name" value="Aar2_N"/>
    <property type="match status" value="1"/>
</dbReference>
<evidence type="ECO:0000256" key="7">
    <source>
        <dbReference type="ARBA" id="ARBA00030625"/>
    </source>
</evidence>
<dbReference type="GO" id="GO:0000244">
    <property type="term" value="P:spliceosomal tri-snRNP complex assembly"/>
    <property type="evidence" value="ECO:0007669"/>
    <property type="project" value="TreeGrafter"/>
</dbReference>
<keyword evidence="13" id="KW-1185">Reference proteome</keyword>
<dbReference type="Pfam" id="PF05282">
    <property type="entry name" value="AAR2"/>
    <property type="match status" value="1"/>
</dbReference>
<feature type="domain" description="AAR2 C-terminal" evidence="10">
    <location>
        <begin position="268"/>
        <end position="424"/>
    </location>
</feature>
<evidence type="ECO:0000256" key="9">
    <source>
        <dbReference type="SAM" id="Coils"/>
    </source>
</evidence>
<keyword evidence="6" id="KW-0508">mRNA splicing</keyword>
<evidence type="ECO:0000256" key="6">
    <source>
        <dbReference type="ARBA" id="ARBA00023187"/>
    </source>
</evidence>
<evidence type="ECO:0000256" key="3">
    <source>
        <dbReference type="ARBA" id="ARBA00016372"/>
    </source>
</evidence>
<evidence type="ECO:0000256" key="4">
    <source>
        <dbReference type="ARBA" id="ARBA00022664"/>
    </source>
</evidence>
<keyword evidence="4" id="KW-0507">mRNA processing</keyword>
<dbReference type="InterPro" id="IPR007946">
    <property type="entry name" value="AAR2"/>
</dbReference>
<name>A0AAV7B2C7_ENGPU</name>
<comment type="caution">
    <text evidence="12">The sequence shown here is derived from an EMBL/GenBank/DDBJ whole genome shotgun (WGS) entry which is preliminary data.</text>
</comment>
<dbReference type="FunFam" id="2.60.34.20:FF:000001">
    <property type="entry name" value="protein AAR2 homolog"/>
    <property type="match status" value="1"/>
</dbReference>
<dbReference type="FunFam" id="1.25.40.550:FF:000001">
    <property type="entry name" value="AAR2 splicing factor homolog"/>
    <property type="match status" value="1"/>
</dbReference>
<feature type="coiled-coil region" evidence="9">
    <location>
        <begin position="154"/>
        <end position="181"/>
    </location>
</feature>
<dbReference type="Proteomes" id="UP000824782">
    <property type="component" value="Unassembled WGS sequence"/>
</dbReference>
<dbReference type="CDD" id="cd13778">
    <property type="entry name" value="Aar2_C"/>
    <property type="match status" value="1"/>
</dbReference>
<dbReference type="PANTHER" id="PTHR12689:SF4">
    <property type="entry name" value="PROTEIN AAR2 HOMOLOG"/>
    <property type="match status" value="1"/>
</dbReference>
<evidence type="ECO:0000256" key="1">
    <source>
        <dbReference type="ARBA" id="ARBA00003708"/>
    </source>
</evidence>
<organism evidence="12 13">
    <name type="scientific">Engystomops pustulosus</name>
    <name type="common">Tungara frog</name>
    <name type="synonym">Physalaemus pustulosus</name>
    <dbReference type="NCBI Taxonomy" id="76066"/>
    <lineage>
        <taxon>Eukaryota</taxon>
        <taxon>Metazoa</taxon>
        <taxon>Chordata</taxon>
        <taxon>Craniata</taxon>
        <taxon>Vertebrata</taxon>
        <taxon>Euteleostomi</taxon>
        <taxon>Amphibia</taxon>
        <taxon>Batrachia</taxon>
        <taxon>Anura</taxon>
        <taxon>Neobatrachia</taxon>
        <taxon>Hyloidea</taxon>
        <taxon>Leptodactylidae</taxon>
        <taxon>Leiuperinae</taxon>
        <taxon>Engystomops</taxon>
    </lineage>
</organism>
<dbReference type="Pfam" id="PF20981">
    <property type="entry name" value="AAR2_1st"/>
    <property type="match status" value="1"/>
</dbReference>
<dbReference type="EMBL" id="WNYA01000006">
    <property type="protein sequence ID" value="KAG8565403.1"/>
    <property type="molecule type" value="Genomic_DNA"/>
</dbReference>
<evidence type="ECO:0000256" key="2">
    <source>
        <dbReference type="ARBA" id="ARBA00006281"/>
    </source>
</evidence>
<keyword evidence="9" id="KW-0175">Coiled coil</keyword>
<evidence type="ECO:0000256" key="8">
    <source>
        <dbReference type="ARBA" id="ARBA00047009"/>
    </source>
</evidence>
<evidence type="ECO:0000256" key="5">
    <source>
        <dbReference type="ARBA" id="ARBA00022728"/>
    </source>
</evidence>
<feature type="domain" description="AAR2 N-terminal" evidence="11">
    <location>
        <begin position="78"/>
        <end position="210"/>
    </location>
</feature>
<dbReference type="Gene3D" id="1.25.40.550">
    <property type="entry name" value="Aar2, C-terminal domain-like"/>
    <property type="match status" value="1"/>
</dbReference>
<comment type="function">
    <text evidence="1">Component of the U5 snRNP complex that is required for spliceosome assembly and for pre-mRNA splicing.</text>
</comment>
<protein>
    <recommendedName>
        <fullName evidence="3">Protein AAR2 homolog</fullName>
    </recommendedName>
    <alternativeName>
        <fullName evidence="7">AAR2 splicing factor homolog</fullName>
    </alternativeName>
</protein>
<comment type="similarity">
    <text evidence="2">Belongs to the AAR2 family.</text>
</comment>
<dbReference type="PANTHER" id="PTHR12689">
    <property type="entry name" value="A1 CISTRON SPLICING FACTOR AAR2-RELATED"/>
    <property type="match status" value="1"/>
</dbReference>
<accession>A0AAV7B2C7</accession>
<sequence length="461" mass="52900">MSKPWYNRDKSLRKGREMWLRGLRLTAGTTCARNQFPHVPHVLGKIFAAHRKYRRRDADMASSSTEMDPDLARQLFFEGATIVIFGLPEGSEFGIDSNSWQVGPRFKGVKMVPPGIHFIHYSVKRLVGASGETGPRSGMFLYLEQKEICLFRWDSKEEEMVAAFQEEAENLREQLTSLDRSLGPYPYESLRSWVSLTNHISKEAMLRLQPACGTICSFPEVLPMEEMTHTADRAKHNLPRYDTVCQNYKEGMSRLPQMKQKEGTEIRFSQLPEKMYPKNASAAEITQHSMDLSYALGQLLEINYPGNPLAFLAELQFSFVCFLLGNVYEGFEQWKNLLNLLCRAETFSLQHPDLYSEVISVLYHQLAQVPTDFFIDIVSQNNFLTSTLQVLFSFLCSAPTNKDLRKKALRFRTHLTKRFQWDFEEDPQDCAPLVVQLPEGWEKAINTDQSAHIESNAEIPS</sequence>
<dbReference type="GO" id="GO:0005681">
    <property type="term" value="C:spliceosomal complex"/>
    <property type="evidence" value="ECO:0007669"/>
    <property type="project" value="UniProtKB-KW"/>
</dbReference>
<keyword evidence="5" id="KW-0747">Spliceosome</keyword>